<dbReference type="STRING" id="22663.A0A2I0JKS4"/>
<keyword evidence="2" id="KW-1185">Reference proteome</keyword>
<name>A0A2I0JKS4_PUNGR</name>
<organism evidence="1 2">
    <name type="scientific">Punica granatum</name>
    <name type="common">Pomegranate</name>
    <dbReference type="NCBI Taxonomy" id="22663"/>
    <lineage>
        <taxon>Eukaryota</taxon>
        <taxon>Viridiplantae</taxon>
        <taxon>Streptophyta</taxon>
        <taxon>Embryophyta</taxon>
        <taxon>Tracheophyta</taxon>
        <taxon>Spermatophyta</taxon>
        <taxon>Magnoliopsida</taxon>
        <taxon>eudicotyledons</taxon>
        <taxon>Gunneridae</taxon>
        <taxon>Pentapetalae</taxon>
        <taxon>rosids</taxon>
        <taxon>malvids</taxon>
        <taxon>Myrtales</taxon>
        <taxon>Lythraceae</taxon>
        <taxon>Punica</taxon>
    </lineage>
</organism>
<dbReference type="CDD" id="cd09272">
    <property type="entry name" value="RNase_HI_RT_Ty1"/>
    <property type="match status" value="1"/>
</dbReference>
<comment type="caution">
    <text evidence="1">The sequence shown here is derived from an EMBL/GenBank/DDBJ whole genome shotgun (WGS) entry which is preliminary data.</text>
</comment>
<dbReference type="EMBL" id="PGOL01001595">
    <property type="protein sequence ID" value="PKI56553.1"/>
    <property type="molecule type" value="Genomic_DNA"/>
</dbReference>
<sequence length="164" mass="18264">MPNSLDFVTYCDSNWASCPMTRRSVTGYFVTLGGSPVSWKTKKQTTVSRSIAILTTLMAATVSKIIWLRSLLSSLGVEMDQPTRLFCDNQAALHIAANPVFHERTKHIEIDYHFIREHIQSGLIATAHISTKLQLADIFTKALGRDCFTFLLGKLGIRPSHAPT</sequence>
<dbReference type="PANTHER" id="PTHR11439">
    <property type="entry name" value="GAG-POL-RELATED RETROTRANSPOSON"/>
    <property type="match status" value="1"/>
</dbReference>
<dbReference type="PANTHER" id="PTHR11439:SF470">
    <property type="entry name" value="CYSTEINE-RICH RLK (RECEPTOR-LIKE PROTEIN KINASE) 8"/>
    <property type="match status" value="1"/>
</dbReference>
<gene>
    <name evidence="1" type="ORF">CRG98_023079</name>
</gene>
<proteinExistence type="predicted"/>
<protein>
    <recommendedName>
        <fullName evidence="3">Reverse transcriptase Ty1/copia-type domain-containing protein</fullName>
    </recommendedName>
</protein>
<dbReference type="AlphaFoldDB" id="A0A2I0JKS4"/>
<evidence type="ECO:0000313" key="2">
    <source>
        <dbReference type="Proteomes" id="UP000233551"/>
    </source>
</evidence>
<dbReference type="InterPro" id="IPR043502">
    <property type="entry name" value="DNA/RNA_pol_sf"/>
</dbReference>
<dbReference type="SUPFAM" id="SSF56672">
    <property type="entry name" value="DNA/RNA polymerases"/>
    <property type="match status" value="1"/>
</dbReference>
<evidence type="ECO:0000313" key="1">
    <source>
        <dbReference type="EMBL" id="PKI56553.1"/>
    </source>
</evidence>
<reference evidence="1 2" key="1">
    <citation type="submission" date="2017-11" db="EMBL/GenBank/DDBJ databases">
        <title>De-novo sequencing of pomegranate (Punica granatum L.) genome.</title>
        <authorList>
            <person name="Akparov Z."/>
            <person name="Amiraslanov A."/>
            <person name="Hajiyeva S."/>
            <person name="Abbasov M."/>
            <person name="Kaur K."/>
            <person name="Hamwieh A."/>
            <person name="Solovyev V."/>
            <person name="Salamov A."/>
            <person name="Braich B."/>
            <person name="Kosarev P."/>
            <person name="Mahmoud A."/>
            <person name="Hajiyev E."/>
            <person name="Babayeva S."/>
            <person name="Izzatullayeva V."/>
            <person name="Mammadov A."/>
            <person name="Mammadov A."/>
            <person name="Sharifova S."/>
            <person name="Ojaghi J."/>
            <person name="Eynullazada K."/>
            <person name="Bayramov B."/>
            <person name="Abdulazimova A."/>
            <person name="Shahmuradov I."/>
        </authorList>
    </citation>
    <scope>NUCLEOTIDE SEQUENCE [LARGE SCALE GENOMIC DNA]</scope>
    <source>
        <strain evidence="2">cv. AG2017</strain>
        <tissue evidence="1">Leaf</tissue>
    </source>
</reference>
<accession>A0A2I0JKS4</accession>
<dbReference type="Proteomes" id="UP000233551">
    <property type="component" value="Unassembled WGS sequence"/>
</dbReference>
<evidence type="ECO:0008006" key="3">
    <source>
        <dbReference type="Google" id="ProtNLM"/>
    </source>
</evidence>